<evidence type="ECO:0000313" key="1">
    <source>
        <dbReference type="EMBL" id="DAE08367.1"/>
    </source>
</evidence>
<organism evidence="1">
    <name type="scientific">Podoviridae sp. ctOAf25</name>
    <dbReference type="NCBI Taxonomy" id="2825245"/>
    <lineage>
        <taxon>Viruses</taxon>
        <taxon>Duplodnaviria</taxon>
        <taxon>Heunggongvirae</taxon>
        <taxon>Uroviricota</taxon>
        <taxon>Caudoviricetes</taxon>
    </lineage>
</organism>
<proteinExistence type="predicted"/>
<sequence length="87" mass="9892">MKRVNLELLSSALTIVVADTIIKPDIEVNDGSVKIIYKISNETITKLSTMFELENCIRLDFFVDSVRLDIKHKVYNALSGRYVDNSL</sequence>
<accession>A0A8S5PMH4</accession>
<dbReference type="EMBL" id="BK015468">
    <property type="protein sequence ID" value="DAE08367.1"/>
    <property type="molecule type" value="Genomic_DNA"/>
</dbReference>
<reference evidence="1" key="1">
    <citation type="journal article" date="2021" name="Proc. Natl. Acad. Sci. U.S.A.">
        <title>A Catalog of Tens of Thousands of Viruses from Human Metagenomes Reveals Hidden Associations with Chronic Diseases.</title>
        <authorList>
            <person name="Tisza M.J."/>
            <person name="Buck C.B."/>
        </authorList>
    </citation>
    <scope>NUCLEOTIDE SEQUENCE</scope>
    <source>
        <strain evidence="1">CtOAf25</strain>
    </source>
</reference>
<protein>
    <submittedName>
        <fullName evidence="1">Uncharacterized protein</fullName>
    </submittedName>
</protein>
<name>A0A8S5PMH4_9CAUD</name>